<dbReference type="InterPro" id="IPR036388">
    <property type="entry name" value="WH-like_DNA-bd_sf"/>
</dbReference>
<feature type="domain" description="HTH lysR-type" evidence="5">
    <location>
        <begin position="1"/>
        <end position="58"/>
    </location>
</feature>
<dbReference type="InterPro" id="IPR005119">
    <property type="entry name" value="LysR_subst-bd"/>
</dbReference>
<keyword evidence="3" id="KW-0238">DNA-binding</keyword>
<keyword evidence="7" id="KW-1185">Reference proteome</keyword>
<dbReference type="Pfam" id="PF00126">
    <property type="entry name" value="HTH_1"/>
    <property type="match status" value="1"/>
</dbReference>
<evidence type="ECO:0000313" key="6">
    <source>
        <dbReference type="EMBL" id="GMA33838.1"/>
    </source>
</evidence>
<dbReference type="PROSITE" id="PS50931">
    <property type="entry name" value="HTH_LYSR"/>
    <property type="match status" value="1"/>
</dbReference>
<sequence>MEVRHLELLRDLRDRGTLAAVAEASFRTPSALSQQLKTAERELGVALVEPYSRGLRLTWAGQILADGADDVLTAVARVQGRLDAGRGAPAGTVKIGTLPSAGAALMPGLFTRLADTLIDVVLDDFDLAEADYAARTADADLVIAHSLSADVPAGAHGLVSRVVLREPIDVAVPSHHRLASRDAVGPADVCHEPWVAVPPGYPFGTIHESIEAASGVPLNRIARVRDNRLVESLVEAGHGVGLLPRFSTPASAGLVLLPLTGVRATRSIVALARRDRAQRRAVSAVVDLLAEVGATLEERVRPARTSTAPTRTS</sequence>
<name>A0ABQ6I9U4_9MICO</name>
<dbReference type="InterPro" id="IPR036390">
    <property type="entry name" value="WH_DNA-bd_sf"/>
</dbReference>
<evidence type="ECO:0000256" key="3">
    <source>
        <dbReference type="ARBA" id="ARBA00023125"/>
    </source>
</evidence>
<dbReference type="RefSeq" id="WP_284327076.1">
    <property type="nucleotide sequence ID" value="NZ_BSUN01000001.1"/>
</dbReference>
<dbReference type="Pfam" id="PF03466">
    <property type="entry name" value="LysR_substrate"/>
    <property type="match status" value="1"/>
</dbReference>
<proteinExistence type="inferred from homology"/>
<dbReference type="SUPFAM" id="SSF53850">
    <property type="entry name" value="Periplasmic binding protein-like II"/>
    <property type="match status" value="1"/>
</dbReference>
<dbReference type="PANTHER" id="PTHR30346">
    <property type="entry name" value="TRANSCRIPTIONAL DUAL REGULATOR HCAR-RELATED"/>
    <property type="match status" value="1"/>
</dbReference>
<dbReference type="InterPro" id="IPR000847">
    <property type="entry name" value="LysR_HTH_N"/>
</dbReference>
<evidence type="ECO:0000313" key="7">
    <source>
        <dbReference type="Proteomes" id="UP001157125"/>
    </source>
</evidence>
<dbReference type="Gene3D" id="1.10.10.10">
    <property type="entry name" value="Winged helix-like DNA-binding domain superfamily/Winged helix DNA-binding domain"/>
    <property type="match status" value="1"/>
</dbReference>
<evidence type="ECO:0000256" key="4">
    <source>
        <dbReference type="ARBA" id="ARBA00023163"/>
    </source>
</evidence>
<dbReference type="EMBL" id="BSUN01000001">
    <property type="protein sequence ID" value="GMA33838.1"/>
    <property type="molecule type" value="Genomic_DNA"/>
</dbReference>
<dbReference type="Proteomes" id="UP001157125">
    <property type="component" value="Unassembled WGS sequence"/>
</dbReference>
<reference evidence="7" key="1">
    <citation type="journal article" date="2019" name="Int. J. Syst. Evol. Microbiol.">
        <title>The Global Catalogue of Microorganisms (GCM) 10K type strain sequencing project: providing services to taxonomists for standard genome sequencing and annotation.</title>
        <authorList>
            <consortium name="The Broad Institute Genomics Platform"/>
            <consortium name="The Broad Institute Genome Sequencing Center for Infectious Disease"/>
            <person name="Wu L."/>
            <person name="Ma J."/>
        </authorList>
    </citation>
    <scope>NUCLEOTIDE SEQUENCE [LARGE SCALE GENOMIC DNA]</scope>
    <source>
        <strain evidence="7">NBRC 112299</strain>
    </source>
</reference>
<evidence type="ECO:0000256" key="2">
    <source>
        <dbReference type="ARBA" id="ARBA00023015"/>
    </source>
</evidence>
<gene>
    <name evidence="6" type="ORF">GCM10025876_00420</name>
</gene>
<dbReference type="Gene3D" id="3.40.190.10">
    <property type="entry name" value="Periplasmic binding protein-like II"/>
    <property type="match status" value="2"/>
</dbReference>
<evidence type="ECO:0000256" key="1">
    <source>
        <dbReference type="ARBA" id="ARBA00009437"/>
    </source>
</evidence>
<evidence type="ECO:0000259" key="5">
    <source>
        <dbReference type="PROSITE" id="PS50931"/>
    </source>
</evidence>
<dbReference type="SUPFAM" id="SSF46785">
    <property type="entry name" value="Winged helix' DNA-binding domain"/>
    <property type="match status" value="1"/>
</dbReference>
<protein>
    <submittedName>
        <fullName evidence="6">LysR family transcriptional regulator</fullName>
    </submittedName>
</protein>
<comment type="caution">
    <text evidence="6">The sequence shown here is derived from an EMBL/GenBank/DDBJ whole genome shotgun (WGS) entry which is preliminary data.</text>
</comment>
<comment type="similarity">
    <text evidence="1">Belongs to the LysR transcriptional regulatory family.</text>
</comment>
<organism evidence="6 7">
    <name type="scientific">Demequina litorisediminis</name>
    <dbReference type="NCBI Taxonomy" id="1849022"/>
    <lineage>
        <taxon>Bacteria</taxon>
        <taxon>Bacillati</taxon>
        <taxon>Actinomycetota</taxon>
        <taxon>Actinomycetes</taxon>
        <taxon>Micrococcales</taxon>
        <taxon>Demequinaceae</taxon>
        <taxon>Demequina</taxon>
    </lineage>
</organism>
<keyword evidence="4" id="KW-0804">Transcription</keyword>
<dbReference type="PANTHER" id="PTHR30346:SF29">
    <property type="entry name" value="LYSR SUBSTRATE-BINDING"/>
    <property type="match status" value="1"/>
</dbReference>
<keyword evidence="2" id="KW-0805">Transcription regulation</keyword>
<accession>A0ABQ6I9U4</accession>